<protein>
    <submittedName>
        <fullName evidence="2">Uncharacterized protein</fullName>
    </submittedName>
</protein>
<gene>
    <name evidence="2" type="ORF">clem_10825</name>
</gene>
<proteinExistence type="predicted"/>
<organism evidence="2 3">
    <name type="scientific">Legionella clemsonensis</name>
    <dbReference type="NCBI Taxonomy" id="1867846"/>
    <lineage>
        <taxon>Bacteria</taxon>
        <taxon>Pseudomonadati</taxon>
        <taxon>Pseudomonadota</taxon>
        <taxon>Gammaproteobacteria</taxon>
        <taxon>Legionellales</taxon>
        <taxon>Legionellaceae</taxon>
        <taxon>Legionella</taxon>
    </lineage>
</organism>
<dbReference type="EMBL" id="CP016397">
    <property type="protein sequence ID" value="ASQ46711.1"/>
    <property type="molecule type" value="Genomic_DNA"/>
</dbReference>
<sequence>MSDVFEKIKKLQEKLLEINEGKVPKDSKDLDDQTLSQNCFVDYRLLPESARADKQLNDESVPADEVVVASKIPTSYRERAEQLDDEEKKKEKLEAYKKNEQIFSDYSNGVLFAVWIIASKSAGGYTSALANSLALNRAFNFLDKKTWVPKIIDEKTYRVGKALQIFLHDVLQEEVIETVPKKLPLIGTEIREPAVKQLTTLKIVLDQRLAVYEAHSPEKIDEAKRLTSLRDQQRKFIVTKQKEFEDRFHEIKHYESAMQSQLQNPNSTKALKEIIENSAQKLEEFKRAHQEFITTLRQWHHQNSNLPDTISIPSSIKNLLDEHVNPPEVVAEWQKIFNNPEQIILVSESIRRDLDSKYKLSLEMTAAIETVGEQLLEEQKAEAEKQYFAQIVPTFVEKLQPAITKAVTVSNTPSFYDPEQLPNDADTCEGTLKELNLYLERYQKEATLAYNDFAANNPPPEEFDSLDTKAYEIAVKEAKKNVLQQQEQKIAEIRDYIKQVQDQLQNLSSEFRNQKLRALRNSVGNLFTHKSEASRQKIQAAAQATRFIEDRYKPALKKINENYSAQLRKVEKKFAHLAQERKHGLSTEINQKFAALQKQTSNQKFNTLQERNDFLLKDITEELEALAQVRKNSLSEAKKALLQYKEVLINHKGIYMPEQIPQQQLKFYLGVAEDQELGKWIDGLYSKAKAASGIRGTFTLLYDYASHYTTVMQPSDFDADLDEVIDHIEAKLKKIDHELAIDIHESNVQSNNPPLAENNLYALRDQFDFSRHVVSLINLKEQKEQKITEWEEAKESYEEKIILATLNQELAAMAHEQTLIEEQILVLDCRLSDLQDKATQTLDSITEQLTALNGAEALEYWNRKESDVAAIDIARAFNTRENHRELSGPDAMKRIADSLHSKEKSWQPEGIIEKIAAEITEIPQTLQQLKEKEFAHFQELKVQKEKLDKKPPAIIKNIEAKKTILSSLVRLAEMQKKIEELQQRRVGALTNETKEALLIDMHHAEAELTVSLKVFDANASADVRTKYSATTRMFNDLSNSKTELQIELLTSLEAESEDLLQKIKGLSSSNSQVRERIDKSIALLENRANTILTHCSESTNKTVGEKLNAVSKKVEELQEARRVIPILNQLDTVQANYEKLVKSATALVNTDPFPLLPSFSLLKKAKELAEVTAHLLKGDHPLISEKLAPIDKVKAELVPLQEKCETVYKDKPDEILTEIAAAYEALNARRQVLHTGLHQFYQKDKRQLYRDAAELNELWTEIKRNLIEHGSLQQEPMLDDGERLRRPRTLQKTIEYDQSIWALLVKTNEPQPKDSLFKDEDKVEFKRARVSLEELYFGKTASEDNAPVGGLFGAYLEERAKTFWFKDAVSSFVALVFQCFNYKTEAQERQEYLQDLRRVFTDYQKDPMHYDVLCEKIDEGKQFKPRSKESGTDYDKTLQSHLSQFREEVTKIHEQNTTLEKENAEQLHVMRF</sequence>
<dbReference type="KEGG" id="lcd:clem_10825"/>
<reference evidence="3" key="1">
    <citation type="submission" date="2016-07" db="EMBL/GenBank/DDBJ databases">
        <authorList>
            <person name="Florea S."/>
            <person name="Webb J.S."/>
            <person name="Jaromczyk J."/>
            <person name="Schardl C.L."/>
        </authorList>
    </citation>
    <scope>NUCLEOTIDE SEQUENCE [LARGE SCALE GENOMIC DNA]</scope>
    <source>
        <strain evidence="3">CDC-D5610</strain>
    </source>
</reference>
<keyword evidence="3" id="KW-1185">Reference proteome</keyword>
<feature type="coiled-coil region" evidence="1">
    <location>
        <begin position="773"/>
        <end position="800"/>
    </location>
</feature>
<dbReference type="Proteomes" id="UP000201728">
    <property type="component" value="Chromosome"/>
</dbReference>
<evidence type="ECO:0000313" key="3">
    <source>
        <dbReference type="Proteomes" id="UP000201728"/>
    </source>
</evidence>
<evidence type="ECO:0000256" key="1">
    <source>
        <dbReference type="SAM" id="Coils"/>
    </source>
</evidence>
<dbReference type="OrthoDB" id="5654358at2"/>
<feature type="coiled-coil region" evidence="1">
    <location>
        <begin position="425"/>
        <end position="517"/>
    </location>
</feature>
<evidence type="ECO:0000313" key="2">
    <source>
        <dbReference type="EMBL" id="ASQ46711.1"/>
    </source>
</evidence>
<feature type="coiled-coil region" evidence="1">
    <location>
        <begin position="964"/>
        <end position="991"/>
    </location>
</feature>
<dbReference type="RefSeq" id="WP_094091540.1">
    <property type="nucleotide sequence ID" value="NZ_CP016397.1"/>
</dbReference>
<name>A0A222P4D5_9GAMM</name>
<accession>A0A222P4D5</accession>
<keyword evidence="1" id="KW-0175">Coiled coil</keyword>